<dbReference type="InterPro" id="IPR000219">
    <property type="entry name" value="DH_dom"/>
</dbReference>
<dbReference type="Pfam" id="PF00621">
    <property type="entry name" value="RhoGEF"/>
    <property type="match status" value="1"/>
</dbReference>
<name>A0AAD5Y252_9FUNG</name>
<reference evidence="3" key="1">
    <citation type="submission" date="2020-05" db="EMBL/GenBank/DDBJ databases">
        <title>Phylogenomic resolution of chytrid fungi.</title>
        <authorList>
            <person name="Stajich J.E."/>
            <person name="Amses K."/>
            <person name="Simmons R."/>
            <person name="Seto K."/>
            <person name="Myers J."/>
            <person name="Bonds A."/>
            <person name="Quandt C.A."/>
            <person name="Barry K."/>
            <person name="Liu P."/>
            <person name="Grigoriev I."/>
            <person name="Longcore J.E."/>
            <person name="James T.Y."/>
        </authorList>
    </citation>
    <scope>NUCLEOTIDE SEQUENCE</scope>
    <source>
        <strain evidence="3">JEL0476</strain>
    </source>
</reference>
<accession>A0AAD5Y252</accession>
<evidence type="ECO:0000313" key="4">
    <source>
        <dbReference type="Proteomes" id="UP001211065"/>
    </source>
</evidence>
<comment type="caution">
    <text evidence="3">The sequence shown here is derived from an EMBL/GenBank/DDBJ whole genome shotgun (WGS) entry which is preliminary data.</text>
</comment>
<dbReference type="GO" id="GO:0005737">
    <property type="term" value="C:cytoplasm"/>
    <property type="evidence" value="ECO:0007669"/>
    <property type="project" value="TreeGrafter"/>
</dbReference>
<feature type="domain" description="DH" evidence="2">
    <location>
        <begin position="344"/>
        <end position="541"/>
    </location>
</feature>
<protein>
    <recommendedName>
        <fullName evidence="2">DH domain-containing protein</fullName>
    </recommendedName>
</protein>
<dbReference type="PANTHER" id="PTHR22834">
    <property type="entry name" value="NUCLEAR FUSION PROTEIN FUS2"/>
    <property type="match status" value="1"/>
</dbReference>
<evidence type="ECO:0000256" key="1">
    <source>
        <dbReference type="SAM" id="MobiDB-lite"/>
    </source>
</evidence>
<evidence type="ECO:0000259" key="2">
    <source>
        <dbReference type="PROSITE" id="PS50010"/>
    </source>
</evidence>
<proteinExistence type="predicted"/>
<dbReference type="EMBL" id="JADGJW010000076">
    <property type="protein sequence ID" value="KAJ3224924.1"/>
    <property type="molecule type" value="Genomic_DNA"/>
</dbReference>
<dbReference type="Gene3D" id="1.20.900.10">
    <property type="entry name" value="Dbl homology (DH) domain"/>
    <property type="match status" value="1"/>
</dbReference>
<organism evidence="3 4">
    <name type="scientific">Clydaea vesicula</name>
    <dbReference type="NCBI Taxonomy" id="447962"/>
    <lineage>
        <taxon>Eukaryota</taxon>
        <taxon>Fungi</taxon>
        <taxon>Fungi incertae sedis</taxon>
        <taxon>Chytridiomycota</taxon>
        <taxon>Chytridiomycota incertae sedis</taxon>
        <taxon>Chytridiomycetes</taxon>
        <taxon>Lobulomycetales</taxon>
        <taxon>Lobulomycetaceae</taxon>
        <taxon>Clydaea</taxon>
    </lineage>
</organism>
<keyword evidence="4" id="KW-1185">Reference proteome</keyword>
<gene>
    <name evidence="3" type="ORF">HK099_007644</name>
</gene>
<dbReference type="SUPFAM" id="SSF48065">
    <property type="entry name" value="DBL homology domain (DH-domain)"/>
    <property type="match status" value="1"/>
</dbReference>
<feature type="compositionally biased region" description="Low complexity" evidence="1">
    <location>
        <begin position="20"/>
        <end position="37"/>
    </location>
</feature>
<dbReference type="GO" id="GO:0005085">
    <property type="term" value="F:guanyl-nucleotide exchange factor activity"/>
    <property type="evidence" value="ECO:0007669"/>
    <property type="project" value="InterPro"/>
</dbReference>
<dbReference type="InterPro" id="IPR035899">
    <property type="entry name" value="DBL_dom_sf"/>
</dbReference>
<dbReference type="PROSITE" id="PS50010">
    <property type="entry name" value="DH_2"/>
    <property type="match status" value="1"/>
</dbReference>
<sequence>MNSFPLNKFKKKRSPSSTKSLHQIGSSHNSSSSLSSIDVKCQKQEEEENLQTAINLRIVKLIEELGFVNSVTTPAPYHLQRSTSVLSVNKELASETLPSVNQPVLVENIFRNEFKIDVFNNKLAFIYTGFDDRIGYVIVALKEEEEFVLCYVMTKIKYKLINLEKCANKTVQATAKAKNHMIQLDWAEAAFGHFLRLIYKELIEDQEKYGFAFTPAVDLEFLKDDMEIDSMAKYFKENCQEIGSQFVNELALLECSPWRESVSSYVVDVITNSNLESVDSVETSNYNKLESLLGINFSSIFKIQTKTLALKENIEFSAEVNYQTRNLVPKSKEGFNFDVICSKIKELVTSERAYLEKITLLEEKYYRPLRDGAFINDNYNTATSKARCFPDMTKLMNLIKNFIAELLSEDIILFEGLEIPTLNRMCKVFIQQAEKIRMEYISHFEDLDTSETYLRDCPNEDFHTRIRNIENDCIKEFEADFPDLTAFTLSDLRIQAVQRLPRYLMLFSDISNYIPEDHECSMYFSEAVNTMKSVVSSVDQQNVLEKTKKLVTVLSKSFEDESYKNAAYPMSIKFLISELLIEGTCLIFFVEKKKKKFISEKKTFLLQLFNDRLVLLVKTKESIEKKDENSKKSRENFKSELELYGYIELKGAEVWVSRNFDDSNNVNGIVIGTNSKTNKEIEEVFKCDVKLQRSAQRRRTMSKIFFNFKGGPVFGKPEVDDDYLPKNSERLEFFFPEKNESDIKDNKIEEINDFFEKVKLASKYHEYVKDDKKQSLKLYEFKERQALTYSFRKDGILNKNKKSKFLLVFITATSVADAENEILMLKKLISPDNQRDSSYCFIGWICQHEGKFRLSIQSMLDKYQFHTIPQYWFDEAQFPAVCSHNILLCLKQIDTLIPLYLLPESQVKQECDVNSFCAKVFQPPKYPPVFKHFEHNEVDAKKSVDFVDNLSTKSKAPVLFSIKNFFTKVVNAKEKRIYEKKSSSPVVLNEEDACEKGKLKKRFSYRKAAPKICENQKGSLKREELLQKRTNSVKDPLSLNDDESKKKSSSKIVEADEIKIINAQCAIEAIFKNEEELNLLAYLFECIENKGPLIYQELSLFSDIHKSHAESILKEYRPKFNNENKFFQSIEKLSLLNKLVLLKVFITTLSTSGRILESTEVTKFAWIGVIDLRRLANFYLHPIFSDRVDFDMASEILSVMVETKLKTLPVALTSHKSETFLKIEDSFTEVTNITAPLIVKKGTLCVIEEEEENTCAIDNNPNSPLDNYSKVLNNNINLKMENDPTPKKNLLIEKCPEVDVSTSAECVSNKLDENLDCKDEIITSQVSSSSMETMVNYNEEVSQKKFLDKHFGFMGKKQLIKKRRSISFSFTQSIQQGNADAMARKDSYLKKSLSFCFEKEKGKEEKTMDSN</sequence>
<dbReference type="Proteomes" id="UP001211065">
    <property type="component" value="Unassembled WGS sequence"/>
</dbReference>
<feature type="region of interest" description="Disordered" evidence="1">
    <location>
        <begin position="1"/>
        <end position="38"/>
    </location>
</feature>
<dbReference type="InterPro" id="IPR051492">
    <property type="entry name" value="Dynamin-Rho_GEF"/>
</dbReference>
<dbReference type="PANTHER" id="PTHR22834:SF20">
    <property type="entry name" value="SH3 DOMAIN-CONTAINING PROTEIN"/>
    <property type="match status" value="1"/>
</dbReference>
<evidence type="ECO:0000313" key="3">
    <source>
        <dbReference type="EMBL" id="KAJ3224924.1"/>
    </source>
</evidence>
<dbReference type="SMART" id="SM00325">
    <property type="entry name" value="RhoGEF"/>
    <property type="match status" value="1"/>
</dbReference>